<dbReference type="AlphaFoldDB" id="A0A937X6B7"/>
<evidence type="ECO:0000313" key="7">
    <source>
        <dbReference type="Proteomes" id="UP000703893"/>
    </source>
</evidence>
<dbReference type="Pfam" id="PF00126">
    <property type="entry name" value="HTH_1"/>
    <property type="match status" value="1"/>
</dbReference>
<keyword evidence="2" id="KW-0805">Transcription regulation</keyword>
<dbReference type="InterPro" id="IPR000847">
    <property type="entry name" value="LysR_HTH_N"/>
</dbReference>
<evidence type="ECO:0000259" key="5">
    <source>
        <dbReference type="PROSITE" id="PS50931"/>
    </source>
</evidence>
<dbReference type="PRINTS" id="PR00039">
    <property type="entry name" value="HTHLYSR"/>
</dbReference>
<name>A0A937X6B7_9BACT</name>
<dbReference type="EMBL" id="VGJX01000464">
    <property type="protein sequence ID" value="MBM3275155.1"/>
    <property type="molecule type" value="Genomic_DNA"/>
</dbReference>
<keyword evidence="4" id="KW-0804">Transcription</keyword>
<feature type="non-terminal residue" evidence="6">
    <location>
        <position position="91"/>
    </location>
</feature>
<dbReference type="GO" id="GO:0000976">
    <property type="term" value="F:transcription cis-regulatory region binding"/>
    <property type="evidence" value="ECO:0007669"/>
    <property type="project" value="TreeGrafter"/>
</dbReference>
<dbReference type="Gene3D" id="1.10.10.10">
    <property type="entry name" value="Winged helix-like DNA-binding domain superfamily/Winged helix DNA-binding domain"/>
    <property type="match status" value="1"/>
</dbReference>
<evidence type="ECO:0000256" key="4">
    <source>
        <dbReference type="ARBA" id="ARBA00023163"/>
    </source>
</evidence>
<organism evidence="6 7">
    <name type="scientific">Candidatus Tanganyikabacteria bacterium</name>
    <dbReference type="NCBI Taxonomy" id="2961651"/>
    <lineage>
        <taxon>Bacteria</taxon>
        <taxon>Bacillati</taxon>
        <taxon>Candidatus Sericytochromatia</taxon>
        <taxon>Candidatus Tanganyikabacteria</taxon>
    </lineage>
</organism>
<comment type="caution">
    <text evidence="6">The sequence shown here is derived from an EMBL/GenBank/DDBJ whole genome shotgun (WGS) entry which is preliminary data.</text>
</comment>
<comment type="similarity">
    <text evidence="1">Belongs to the LysR transcriptional regulatory family.</text>
</comment>
<dbReference type="InterPro" id="IPR036390">
    <property type="entry name" value="WH_DNA-bd_sf"/>
</dbReference>
<evidence type="ECO:0000256" key="3">
    <source>
        <dbReference type="ARBA" id="ARBA00023125"/>
    </source>
</evidence>
<evidence type="ECO:0000313" key="6">
    <source>
        <dbReference type="EMBL" id="MBM3275155.1"/>
    </source>
</evidence>
<dbReference type="PANTHER" id="PTHR30126:SF39">
    <property type="entry name" value="HTH-TYPE TRANSCRIPTIONAL REGULATOR CYSL"/>
    <property type="match status" value="1"/>
</dbReference>
<protein>
    <submittedName>
        <fullName evidence="6">LysR family transcriptional regulator</fullName>
    </submittedName>
</protein>
<proteinExistence type="inferred from homology"/>
<dbReference type="GO" id="GO:0003700">
    <property type="term" value="F:DNA-binding transcription factor activity"/>
    <property type="evidence" value="ECO:0007669"/>
    <property type="project" value="InterPro"/>
</dbReference>
<dbReference type="InterPro" id="IPR036388">
    <property type="entry name" value="WH-like_DNA-bd_sf"/>
</dbReference>
<keyword evidence="3" id="KW-0238">DNA-binding</keyword>
<dbReference type="Proteomes" id="UP000703893">
    <property type="component" value="Unassembled WGS sequence"/>
</dbReference>
<dbReference type="SUPFAM" id="SSF46785">
    <property type="entry name" value="Winged helix' DNA-binding domain"/>
    <property type="match status" value="1"/>
</dbReference>
<dbReference type="PANTHER" id="PTHR30126">
    <property type="entry name" value="HTH-TYPE TRANSCRIPTIONAL REGULATOR"/>
    <property type="match status" value="1"/>
</dbReference>
<reference evidence="6 7" key="1">
    <citation type="submission" date="2019-03" db="EMBL/GenBank/DDBJ databases">
        <title>Lake Tanganyika Metagenome-Assembled Genomes (MAGs).</title>
        <authorList>
            <person name="Tran P."/>
        </authorList>
    </citation>
    <scope>NUCLEOTIDE SEQUENCE [LARGE SCALE GENOMIC DNA]</scope>
    <source>
        <strain evidence="6">K_DeepCast_65m_m2_236</strain>
    </source>
</reference>
<accession>A0A937X6B7</accession>
<evidence type="ECO:0000256" key="1">
    <source>
        <dbReference type="ARBA" id="ARBA00009437"/>
    </source>
</evidence>
<sequence length="91" mass="9654">MPTLDSWRAFLAIYRAGSVSRAAEILGITQPAVSQQLKALERELGQTLFIRQARGVVATSEAHALARETAPHLDALAAITAKASKTTSLPA</sequence>
<dbReference type="FunFam" id="1.10.10.10:FF:000001">
    <property type="entry name" value="LysR family transcriptional regulator"/>
    <property type="match status" value="1"/>
</dbReference>
<dbReference type="PROSITE" id="PS50931">
    <property type="entry name" value="HTH_LYSR"/>
    <property type="match status" value="1"/>
</dbReference>
<gene>
    <name evidence="6" type="ORF">FJZ00_08370</name>
</gene>
<feature type="domain" description="HTH lysR-type" evidence="5">
    <location>
        <begin position="2"/>
        <end position="59"/>
    </location>
</feature>
<evidence type="ECO:0000256" key="2">
    <source>
        <dbReference type="ARBA" id="ARBA00023015"/>
    </source>
</evidence>